<evidence type="ECO:0000256" key="1">
    <source>
        <dbReference type="ARBA" id="ARBA00022485"/>
    </source>
</evidence>
<dbReference type="InterPro" id="IPR010614">
    <property type="entry name" value="RAD3-like_helicase_DEAD"/>
</dbReference>
<keyword evidence="18" id="KW-1185">Reference proteome</keyword>
<keyword evidence="5" id="KW-0227">DNA damage</keyword>
<keyword evidence="4" id="KW-0547">Nucleotide-binding</keyword>
<keyword evidence="9" id="KW-0067">ATP-binding</keyword>
<dbReference type="Gene3D" id="3.40.50.300">
    <property type="entry name" value="P-loop containing nucleotide triphosphate hydrolases"/>
    <property type="match status" value="2"/>
</dbReference>
<organism evidence="17 18">
    <name type="scientific">Claveliimonas bilis</name>
    <dbReference type="NCBI Taxonomy" id="3028070"/>
    <lineage>
        <taxon>Bacteria</taxon>
        <taxon>Bacillati</taxon>
        <taxon>Bacillota</taxon>
        <taxon>Clostridia</taxon>
        <taxon>Lachnospirales</taxon>
        <taxon>Lachnospiraceae</taxon>
        <taxon>Claveliimonas</taxon>
    </lineage>
</organism>
<evidence type="ECO:0000256" key="14">
    <source>
        <dbReference type="ARBA" id="ARBA00023235"/>
    </source>
</evidence>
<keyword evidence="10" id="KW-0408">Iron</keyword>
<keyword evidence="8" id="KW-0269">Exonuclease</keyword>
<evidence type="ECO:0000256" key="10">
    <source>
        <dbReference type="ARBA" id="ARBA00023004"/>
    </source>
</evidence>
<evidence type="ECO:0000256" key="12">
    <source>
        <dbReference type="ARBA" id="ARBA00023125"/>
    </source>
</evidence>
<evidence type="ECO:0000256" key="8">
    <source>
        <dbReference type="ARBA" id="ARBA00022839"/>
    </source>
</evidence>
<keyword evidence="1" id="KW-0004">4Fe-4S</keyword>
<protein>
    <submittedName>
        <fullName evidence="17">ATP-dependent helicase</fullName>
    </submittedName>
</protein>
<keyword evidence="11" id="KW-0411">Iron-sulfur</keyword>
<dbReference type="Pfam" id="PF00270">
    <property type="entry name" value="DEAD"/>
    <property type="match status" value="1"/>
</dbReference>
<dbReference type="EMBL" id="AP027742">
    <property type="protein sequence ID" value="BDZ77179.1"/>
    <property type="molecule type" value="Genomic_DNA"/>
</dbReference>
<dbReference type="InterPro" id="IPR006554">
    <property type="entry name" value="Helicase-like_DEXD_c2"/>
</dbReference>
<dbReference type="InterPro" id="IPR014013">
    <property type="entry name" value="Helic_SF1/SF2_ATP-bd_DinG/Rad3"/>
</dbReference>
<dbReference type="InterPro" id="IPR042493">
    <property type="entry name" value="XPD_DNA_FeS"/>
</dbReference>
<keyword evidence="13" id="KW-0234">DNA repair</keyword>
<name>A0ABN6YV86_9FIRM</name>
<dbReference type="Proteomes" id="UP001305815">
    <property type="component" value="Chromosome"/>
</dbReference>
<dbReference type="Pfam" id="PF12705">
    <property type="entry name" value="PDDEXK_1"/>
    <property type="match status" value="1"/>
</dbReference>
<dbReference type="SMART" id="SM00488">
    <property type="entry name" value="DEXDc2"/>
    <property type="match status" value="1"/>
</dbReference>
<dbReference type="PANTHER" id="PTHR11472:SF34">
    <property type="entry name" value="REGULATOR OF TELOMERE ELONGATION HELICASE 1"/>
    <property type="match status" value="1"/>
</dbReference>
<dbReference type="Gene3D" id="3.90.320.10">
    <property type="match status" value="1"/>
</dbReference>
<dbReference type="SMART" id="SM00491">
    <property type="entry name" value="HELICc2"/>
    <property type="match status" value="1"/>
</dbReference>
<dbReference type="InterPro" id="IPR011545">
    <property type="entry name" value="DEAD/DEAH_box_helicase_dom"/>
</dbReference>
<keyword evidence="2" id="KW-0540">Nuclease</keyword>
<proteinExistence type="inferred from homology"/>
<evidence type="ECO:0000256" key="6">
    <source>
        <dbReference type="ARBA" id="ARBA00022801"/>
    </source>
</evidence>
<evidence type="ECO:0000256" key="7">
    <source>
        <dbReference type="ARBA" id="ARBA00022806"/>
    </source>
</evidence>
<evidence type="ECO:0000256" key="5">
    <source>
        <dbReference type="ARBA" id="ARBA00022763"/>
    </source>
</evidence>
<keyword evidence="3" id="KW-0479">Metal-binding</keyword>
<gene>
    <name evidence="17" type="ORF">Lac1_13620</name>
</gene>
<dbReference type="InterPro" id="IPR045028">
    <property type="entry name" value="DinG/Rad3-like"/>
</dbReference>
<sequence length="795" mass="93195">MIRISVRALVEFILQSGDIDNRIASADKDAMQMGARMHRKIQRQMGSSYHPEVTMKIQVPFEGFTLQIEGRADGVMETDEGTVIDEIKGVFKNLDTMKEPVQVHLAQAKCYAFIYGEQNGLDSMGVQMTYCHLETEEIRRFRSEYEMEELRKWFYELTDQYEKWARFQVEWKKLRNQSIKQTEFPYEYREGQKDLVTSVYRTILRKKKLFIQAPTGVGKTMATVFPAVKAVGEGLAEKLFYLTAKTITRTVAQQAFEILKEGTHRENGQISESEQMRYKTIVLTAKEKICFCDKAECNPDYCPYAKGHYDRINDAVYEMITETDDLSRSAIEQQAKKWQVCPFELGLDLSLWADAVICDYNYVFDPNARLKRFFGDNVKGEYLFLIDEAHNLVERGREMYSASLYKENIMKVRRLVKERDGKLARQLEDCNKQLLALKRECDGCQVLGSAGGIYLKLLSVMAEMERYLEECTEEEIREEVLALYFEVRMFETIYERLDENYMIYSEIDKEGKFQIRLFCVNPSVNLKESLDKGISTVFFSATLLPIRYYKELLSTEKDDYAVYARSVFDKKNRLLMVGNDVSTRYTRRGEKMYRRYALYLKEMALAKTGNYMAFFPSYRFMEEVYECFLDMVEEENIQLDCLIQAPYMSEEAREIFLEGFEEERDVSLMGFCVMGGIFSEGIDLSEDKLIGAAIIGTGLPQVCRERELLKEYFDKKEMRGFDYAYVYPGMNKVQQSAGRVIRTEEDRGIILLLDDRFQEKRYKETFPREWEGYQMCNIKNVKEKIRKFWDQTSSK</sequence>
<dbReference type="Pfam" id="PF13307">
    <property type="entry name" value="Helicase_C_2"/>
    <property type="match status" value="1"/>
</dbReference>
<evidence type="ECO:0000256" key="11">
    <source>
        <dbReference type="ARBA" id="ARBA00023014"/>
    </source>
</evidence>
<keyword evidence="12" id="KW-0238">DNA-binding</keyword>
<dbReference type="Gene3D" id="1.10.30.20">
    <property type="entry name" value="Bacterial XPD DNA helicase, FeS cluster domain"/>
    <property type="match status" value="1"/>
</dbReference>
<evidence type="ECO:0000256" key="4">
    <source>
        <dbReference type="ARBA" id="ARBA00022741"/>
    </source>
</evidence>
<dbReference type="InterPro" id="IPR038726">
    <property type="entry name" value="PDDEXK_AddAB-type"/>
</dbReference>
<evidence type="ECO:0000313" key="17">
    <source>
        <dbReference type="EMBL" id="BDZ77179.1"/>
    </source>
</evidence>
<keyword evidence="6" id="KW-0378">Hydrolase</keyword>
<dbReference type="PROSITE" id="PS51193">
    <property type="entry name" value="HELICASE_ATP_BIND_2"/>
    <property type="match status" value="1"/>
</dbReference>
<dbReference type="InterPro" id="IPR006555">
    <property type="entry name" value="ATP-dep_Helicase_C"/>
</dbReference>
<comment type="similarity">
    <text evidence="15">Belongs to the helicase family. DinG subfamily.</text>
</comment>
<evidence type="ECO:0000313" key="18">
    <source>
        <dbReference type="Proteomes" id="UP001305815"/>
    </source>
</evidence>
<keyword evidence="14" id="KW-0413">Isomerase</keyword>
<feature type="domain" description="Helicase ATP-binding" evidence="16">
    <location>
        <begin position="178"/>
        <end position="471"/>
    </location>
</feature>
<keyword evidence="7 17" id="KW-0347">Helicase</keyword>
<accession>A0ABN6YV86</accession>
<evidence type="ECO:0000256" key="2">
    <source>
        <dbReference type="ARBA" id="ARBA00022722"/>
    </source>
</evidence>
<dbReference type="GO" id="GO:0004386">
    <property type="term" value="F:helicase activity"/>
    <property type="evidence" value="ECO:0007669"/>
    <property type="project" value="UniProtKB-KW"/>
</dbReference>
<dbReference type="InterPro" id="IPR011604">
    <property type="entry name" value="PDDEXK-like_dom_sf"/>
</dbReference>
<evidence type="ECO:0000256" key="13">
    <source>
        <dbReference type="ARBA" id="ARBA00023204"/>
    </source>
</evidence>
<evidence type="ECO:0000259" key="16">
    <source>
        <dbReference type="PROSITE" id="PS51193"/>
    </source>
</evidence>
<evidence type="ECO:0000256" key="15">
    <source>
        <dbReference type="ARBA" id="ARBA00038058"/>
    </source>
</evidence>
<dbReference type="SUPFAM" id="SSF52540">
    <property type="entry name" value="P-loop containing nucleoside triphosphate hydrolases"/>
    <property type="match status" value="2"/>
</dbReference>
<dbReference type="Gene3D" id="1.10.275.40">
    <property type="match status" value="1"/>
</dbReference>
<dbReference type="InterPro" id="IPR027417">
    <property type="entry name" value="P-loop_NTPase"/>
</dbReference>
<dbReference type="Pfam" id="PF06733">
    <property type="entry name" value="DEAD_2"/>
    <property type="match status" value="1"/>
</dbReference>
<dbReference type="PANTHER" id="PTHR11472">
    <property type="entry name" value="DNA REPAIR DEAD HELICASE RAD3/XP-D SUBFAMILY MEMBER"/>
    <property type="match status" value="1"/>
</dbReference>
<evidence type="ECO:0000256" key="3">
    <source>
        <dbReference type="ARBA" id="ARBA00022723"/>
    </source>
</evidence>
<reference evidence="18" key="1">
    <citation type="journal article" date="2023" name="Int. J. Syst. Evol. Microbiol.">
        <title>Claveliimonas bilis gen. nov., sp. nov., deoxycholic acid-producing bacteria isolated from human faeces, and reclassification of Sellimonas monacensis Zenner et al. 2021 as Claveliimonas monacensis comb. nov.</title>
        <authorList>
            <person name="Hisatomi A."/>
            <person name="Kastawa N.W.E.P.G."/>
            <person name="Song I."/>
            <person name="Ohkuma M."/>
            <person name="Fukiya S."/>
            <person name="Sakamoto M."/>
        </authorList>
    </citation>
    <scope>NUCLEOTIDE SEQUENCE [LARGE SCALE GENOMIC DNA]</scope>
    <source>
        <strain evidence="18">12BBH14</strain>
    </source>
</reference>
<evidence type="ECO:0000256" key="9">
    <source>
        <dbReference type="ARBA" id="ARBA00022840"/>
    </source>
</evidence>